<dbReference type="RefSeq" id="WP_094035114.1">
    <property type="nucleotide sequence ID" value="NZ_CP022540.1"/>
</dbReference>
<dbReference type="Proteomes" id="UP000203589">
    <property type="component" value="Chromosome"/>
</dbReference>
<organism evidence="2 3">
    <name type="scientific">Antarctobacter heliothermus</name>
    <dbReference type="NCBI Taxonomy" id="74033"/>
    <lineage>
        <taxon>Bacteria</taxon>
        <taxon>Pseudomonadati</taxon>
        <taxon>Pseudomonadota</taxon>
        <taxon>Alphaproteobacteria</taxon>
        <taxon>Rhodobacterales</taxon>
        <taxon>Roseobacteraceae</taxon>
        <taxon>Antarctobacter</taxon>
    </lineage>
</organism>
<proteinExistence type="predicted"/>
<feature type="coiled-coil region" evidence="1">
    <location>
        <begin position="265"/>
        <end position="323"/>
    </location>
</feature>
<name>A0A222E4S4_9RHOB</name>
<accession>A0A222E4S4</accession>
<evidence type="ECO:0000256" key="1">
    <source>
        <dbReference type="SAM" id="Coils"/>
    </source>
</evidence>
<keyword evidence="1" id="KW-0175">Coiled coil</keyword>
<gene>
    <name evidence="2" type="ORF">ANTHELSMS3_02498</name>
</gene>
<protein>
    <submittedName>
        <fullName evidence="2">Uncharacterized protein</fullName>
    </submittedName>
</protein>
<evidence type="ECO:0000313" key="3">
    <source>
        <dbReference type="Proteomes" id="UP000203589"/>
    </source>
</evidence>
<dbReference type="EMBL" id="CP022540">
    <property type="protein sequence ID" value="ASP21162.1"/>
    <property type="molecule type" value="Genomic_DNA"/>
</dbReference>
<keyword evidence="3" id="KW-1185">Reference proteome</keyword>
<reference evidence="2 3" key="1">
    <citation type="submission" date="2017-07" db="EMBL/GenBank/DDBJ databases">
        <title>Genome Sequence of Antarctobacter heliothermus Strain SMS3 Isolated from a culture of the Diatom Skeletonema marinoi.</title>
        <authorList>
            <person name="Topel M."/>
            <person name="Pinder M.I.M."/>
            <person name="Johansson O.N."/>
            <person name="Kourtchenko O."/>
            <person name="Godhe A."/>
            <person name="Clarke A.K."/>
        </authorList>
    </citation>
    <scope>NUCLEOTIDE SEQUENCE [LARGE SCALE GENOMIC DNA]</scope>
    <source>
        <strain evidence="2 3">SMS3</strain>
    </source>
</reference>
<dbReference type="AlphaFoldDB" id="A0A222E4S4"/>
<evidence type="ECO:0000313" key="2">
    <source>
        <dbReference type="EMBL" id="ASP21162.1"/>
    </source>
</evidence>
<dbReference type="KEGG" id="aht:ANTHELSMS3_02498"/>
<sequence>MIFTPTLERLASVDVSDLTEMHRVRQTWAEICATDFDHFDTLYELIIDAGETLLGGTHRPDPAHKFTPKTATVFLTTVSDQRYLTGIGSRPAIQTRLARHNEKILWLIRQMTAAAKQQPELAQPVDALISLYFHHASATGDGIKLYAGVVRVLPDVLMSFPEHAFSFTLFLLTQGSDAAKDIGRIVTFHVVQRGDVMHTFCQEVANGIMGLTSGSIKARWQLGAAIMGPVARAARDQRPDIINDLVSGFVLTPLKCNPSHREAEIARLEAELTQLRGRVRRLEERLKSPTPITVQDTPLLYDISRVQKELDQIKTDFEDWKGEHRDLAVRHIASQPDKRATLEAIQTGLSPLRNDTLDHLLSDAANLSSA</sequence>